<dbReference type="STRING" id="1423806.FD15_GL002235"/>
<protein>
    <recommendedName>
        <fullName evidence="1">5-oxoprolinase subunit A</fullName>
        <shortName evidence="1">5-OPase subunit A</shortName>
        <ecNumber evidence="1">3.5.2.9</ecNumber>
    </recommendedName>
    <alternativeName>
        <fullName evidence="1">5-oxoprolinase (ATP-hydrolyzing) subunit A</fullName>
    </alternativeName>
</protein>
<comment type="function">
    <text evidence="1">Catalyzes the cleavage of 5-oxoproline to form L-glutamate coupled to the hydrolysis of ATP to ADP and inorganic phosphate.</text>
</comment>
<dbReference type="NCBIfam" id="NF003814">
    <property type="entry name" value="PRK05406.1-3"/>
    <property type="match status" value="1"/>
</dbReference>
<dbReference type="EMBL" id="AYZF01000017">
    <property type="protein sequence ID" value="KRN05671.1"/>
    <property type="molecule type" value="Genomic_DNA"/>
</dbReference>
<dbReference type="PANTHER" id="PTHR30292">
    <property type="entry name" value="UNCHARACTERIZED PROTEIN YBGL-RELATED"/>
    <property type="match status" value="1"/>
</dbReference>
<dbReference type="Proteomes" id="UP000050961">
    <property type="component" value="Unassembled WGS sequence"/>
</dbReference>
<dbReference type="GO" id="GO:0005524">
    <property type="term" value="F:ATP binding"/>
    <property type="evidence" value="ECO:0007669"/>
    <property type="project" value="UniProtKB-UniRule"/>
</dbReference>
<evidence type="ECO:0000313" key="3">
    <source>
        <dbReference type="Proteomes" id="UP000050961"/>
    </source>
</evidence>
<keyword evidence="1" id="KW-0067">ATP-binding</keyword>
<dbReference type="EC" id="3.5.2.9" evidence="1"/>
<comment type="caution">
    <text evidence="2">The sequence shown here is derived from an EMBL/GenBank/DDBJ whole genome shotgun (WGS) entry which is preliminary data.</text>
</comment>
<comment type="similarity">
    <text evidence="1">Belongs to the LamB/PxpA family.</text>
</comment>
<dbReference type="PANTHER" id="PTHR30292:SF0">
    <property type="entry name" value="5-OXOPROLINASE SUBUNIT A"/>
    <property type="match status" value="1"/>
</dbReference>
<name>A0A0R2DX96_9LACO</name>
<proteinExistence type="inferred from homology"/>
<dbReference type="GO" id="GO:0005975">
    <property type="term" value="P:carbohydrate metabolic process"/>
    <property type="evidence" value="ECO:0007669"/>
    <property type="project" value="InterPro"/>
</dbReference>
<dbReference type="SUPFAM" id="SSF88713">
    <property type="entry name" value="Glycoside hydrolase/deacetylase"/>
    <property type="match status" value="1"/>
</dbReference>
<dbReference type="HAMAP" id="MF_00691">
    <property type="entry name" value="PxpA"/>
    <property type="match status" value="1"/>
</dbReference>
<evidence type="ECO:0000256" key="1">
    <source>
        <dbReference type="HAMAP-Rule" id="MF_00691"/>
    </source>
</evidence>
<dbReference type="Gene3D" id="3.20.20.370">
    <property type="entry name" value="Glycoside hydrolase/deacetylase"/>
    <property type="match status" value="1"/>
</dbReference>
<dbReference type="eggNOG" id="COG1540">
    <property type="taxonomic scope" value="Bacteria"/>
</dbReference>
<keyword evidence="3" id="KW-1185">Reference proteome</keyword>
<evidence type="ECO:0000313" key="2">
    <source>
        <dbReference type="EMBL" id="KRN05671.1"/>
    </source>
</evidence>
<dbReference type="InterPro" id="IPR005501">
    <property type="entry name" value="LamB/YcsF/PxpA-like"/>
</dbReference>
<comment type="catalytic activity">
    <reaction evidence="1">
        <text>5-oxo-L-proline + ATP + 2 H2O = L-glutamate + ADP + phosphate + H(+)</text>
        <dbReference type="Rhea" id="RHEA:10348"/>
        <dbReference type="ChEBI" id="CHEBI:15377"/>
        <dbReference type="ChEBI" id="CHEBI:15378"/>
        <dbReference type="ChEBI" id="CHEBI:29985"/>
        <dbReference type="ChEBI" id="CHEBI:30616"/>
        <dbReference type="ChEBI" id="CHEBI:43474"/>
        <dbReference type="ChEBI" id="CHEBI:58402"/>
        <dbReference type="ChEBI" id="CHEBI:456216"/>
        <dbReference type="EC" id="3.5.2.9"/>
    </reaction>
</comment>
<gene>
    <name evidence="1" type="primary">pxpA</name>
    <name evidence="2" type="ORF">FD15_GL002235</name>
</gene>
<keyword evidence="1" id="KW-0378">Hydrolase</keyword>
<organism evidence="2 3">
    <name type="scientific">Liquorilactobacillus sucicola DSM 21376 = JCM 15457</name>
    <dbReference type="NCBI Taxonomy" id="1423806"/>
    <lineage>
        <taxon>Bacteria</taxon>
        <taxon>Bacillati</taxon>
        <taxon>Bacillota</taxon>
        <taxon>Bacilli</taxon>
        <taxon>Lactobacillales</taxon>
        <taxon>Lactobacillaceae</taxon>
        <taxon>Liquorilactobacillus</taxon>
    </lineage>
</organism>
<sequence>MWNLNIESEWEWIEMLKVDLNSDLGESFGHYSIGNDAEIINLVTSVNIACGFHAGDPDVMAQTVKKAETAGIGIGAHPGYSDLQGFGRRRMNMSLIEVQHMITYQVGALEAFTKTKKLHHVKPHGALYNAAAQDHELALAVCRGIQAVDSELPLYGLANSELINAAKEVGIPYVQEVFGDRNYEADGTLVSRARPNAVITDPTTIAQRVVKMIEDQTVTAVSGQKVALKPDSVCVHGDNQAALAIVKTLRTALKEDGIKTETW</sequence>
<comment type="subunit">
    <text evidence="1">Forms a complex composed of PxpA, PxpB and PxpC.</text>
</comment>
<reference evidence="2 3" key="1">
    <citation type="journal article" date="2015" name="Genome Announc.">
        <title>Expanding the biotechnology potential of lactobacilli through comparative genomics of 213 strains and associated genera.</title>
        <authorList>
            <person name="Sun Z."/>
            <person name="Harris H.M."/>
            <person name="McCann A."/>
            <person name="Guo C."/>
            <person name="Argimon S."/>
            <person name="Zhang W."/>
            <person name="Yang X."/>
            <person name="Jeffery I.B."/>
            <person name="Cooney J.C."/>
            <person name="Kagawa T.F."/>
            <person name="Liu W."/>
            <person name="Song Y."/>
            <person name="Salvetti E."/>
            <person name="Wrobel A."/>
            <person name="Rasinkangas P."/>
            <person name="Parkhill J."/>
            <person name="Rea M.C."/>
            <person name="O'Sullivan O."/>
            <person name="Ritari J."/>
            <person name="Douillard F.P."/>
            <person name="Paul Ross R."/>
            <person name="Yang R."/>
            <person name="Briner A.E."/>
            <person name="Felis G.E."/>
            <person name="de Vos W.M."/>
            <person name="Barrangou R."/>
            <person name="Klaenhammer T.R."/>
            <person name="Caufield P.W."/>
            <person name="Cui Y."/>
            <person name="Zhang H."/>
            <person name="O'Toole P.W."/>
        </authorList>
    </citation>
    <scope>NUCLEOTIDE SEQUENCE [LARGE SCALE GENOMIC DNA]</scope>
    <source>
        <strain evidence="2 3">DSM 21376</strain>
    </source>
</reference>
<keyword evidence="1" id="KW-0547">Nucleotide-binding</keyword>
<dbReference type="PATRIC" id="fig|1423806.3.peg.2283"/>
<dbReference type="AlphaFoldDB" id="A0A0R2DX96"/>
<dbReference type="CDD" id="cd10787">
    <property type="entry name" value="LamB_YcsF_like"/>
    <property type="match status" value="1"/>
</dbReference>
<dbReference type="NCBIfam" id="NF003816">
    <property type="entry name" value="PRK05406.1-5"/>
    <property type="match status" value="1"/>
</dbReference>
<dbReference type="InterPro" id="IPR011330">
    <property type="entry name" value="Glyco_hydro/deAcase_b/a-brl"/>
</dbReference>
<dbReference type="GO" id="GO:0017168">
    <property type="term" value="F:5-oxoprolinase (ATP-hydrolyzing) activity"/>
    <property type="evidence" value="ECO:0007669"/>
    <property type="project" value="UniProtKB-UniRule"/>
</dbReference>
<accession>A0A0R2DX96</accession>
<dbReference type="Pfam" id="PF03746">
    <property type="entry name" value="LamB_YcsF"/>
    <property type="match status" value="1"/>
</dbReference>